<dbReference type="InterPro" id="IPR046797">
    <property type="entry name" value="PDDEXK_12"/>
</dbReference>
<accession>A0A9P8VNB3</accession>
<comment type="caution">
    <text evidence="2">The sequence shown here is derived from an EMBL/GenBank/DDBJ whole genome shotgun (WGS) entry which is preliminary data.</text>
</comment>
<evidence type="ECO:0000313" key="2">
    <source>
        <dbReference type="EMBL" id="KAH6866162.1"/>
    </source>
</evidence>
<name>A0A9P8VNB3_9HYPO</name>
<evidence type="ECO:0000313" key="3">
    <source>
        <dbReference type="Proteomes" id="UP000777438"/>
    </source>
</evidence>
<keyword evidence="3" id="KW-1185">Reference proteome</keyword>
<sequence>MQLPEGILPAYNRIIAIADHKNFLPRAVEGELKAMHRRNRVKPYWFFNHADDDDSAVKHLQELSALREIEQATKTCQTEEASEAAWNVEVHAPLLKLALASFPFLSRDILTYARISKPFVPEMKAASHYDFTRTKIIDWGIRVHPPPSTSAQIKRVLLGLPDN</sequence>
<dbReference type="OrthoDB" id="5244165at2759"/>
<dbReference type="AlphaFoldDB" id="A0A9P8VNB3"/>
<reference evidence="2 3" key="1">
    <citation type="journal article" date="2021" name="Nat. Commun.">
        <title>Genetic determinants of endophytism in the Arabidopsis root mycobiome.</title>
        <authorList>
            <person name="Mesny F."/>
            <person name="Miyauchi S."/>
            <person name="Thiergart T."/>
            <person name="Pickel B."/>
            <person name="Atanasova L."/>
            <person name="Karlsson M."/>
            <person name="Huettel B."/>
            <person name="Barry K.W."/>
            <person name="Haridas S."/>
            <person name="Chen C."/>
            <person name="Bauer D."/>
            <person name="Andreopoulos W."/>
            <person name="Pangilinan J."/>
            <person name="LaButti K."/>
            <person name="Riley R."/>
            <person name="Lipzen A."/>
            <person name="Clum A."/>
            <person name="Drula E."/>
            <person name="Henrissat B."/>
            <person name="Kohler A."/>
            <person name="Grigoriev I.V."/>
            <person name="Martin F.M."/>
            <person name="Hacquard S."/>
        </authorList>
    </citation>
    <scope>NUCLEOTIDE SEQUENCE [LARGE SCALE GENOMIC DNA]</scope>
    <source>
        <strain evidence="2 3">MPI-CAGE-CH-0241</strain>
    </source>
</reference>
<proteinExistence type="predicted"/>
<dbReference type="EMBL" id="JAGPYM010000138">
    <property type="protein sequence ID" value="KAH6866162.1"/>
    <property type="molecule type" value="Genomic_DNA"/>
</dbReference>
<protein>
    <recommendedName>
        <fullName evidence="1">PD-(D/E)XK nuclease-like domain-containing protein</fullName>
    </recommendedName>
</protein>
<feature type="domain" description="PD-(D/E)XK nuclease-like" evidence="1">
    <location>
        <begin position="34"/>
        <end position="155"/>
    </location>
</feature>
<organism evidence="2 3">
    <name type="scientific">Thelonectria olida</name>
    <dbReference type="NCBI Taxonomy" id="1576542"/>
    <lineage>
        <taxon>Eukaryota</taxon>
        <taxon>Fungi</taxon>
        <taxon>Dikarya</taxon>
        <taxon>Ascomycota</taxon>
        <taxon>Pezizomycotina</taxon>
        <taxon>Sordariomycetes</taxon>
        <taxon>Hypocreomycetidae</taxon>
        <taxon>Hypocreales</taxon>
        <taxon>Nectriaceae</taxon>
        <taxon>Thelonectria</taxon>
    </lineage>
</organism>
<evidence type="ECO:0000259" key="1">
    <source>
        <dbReference type="Pfam" id="PF20516"/>
    </source>
</evidence>
<gene>
    <name evidence="2" type="ORF">B0T10DRAFT_70832</name>
</gene>
<dbReference type="Proteomes" id="UP000777438">
    <property type="component" value="Unassembled WGS sequence"/>
</dbReference>
<dbReference type="Pfam" id="PF20516">
    <property type="entry name" value="PDDEXK_12"/>
    <property type="match status" value="1"/>
</dbReference>